<reference evidence="2 3" key="1">
    <citation type="submission" date="2018-09" db="EMBL/GenBank/DDBJ databases">
        <title>Cohnella cavernae sp. nov., isolated from a karst cave.</title>
        <authorList>
            <person name="Zhu H."/>
        </authorList>
    </citation>
    <scope>NUCLEOTIDE SEQUENCE [LARGE SCALE GENOMIC DNA]</scope>
    <source>
        <strain evidence="2 3">K2E09-144</strain>
    </source>
</reference>
<dbReference type="Proteomes" id="UP000266340">
    <property type="component" value="Unassembled WGS sequence"/>
</dbReference>
<comment type="caution">
    <text evidence="2">The sequence shown here is derived from an EMBL/GenBank/DDBJ whole genome shotgun (WGS) entry which is preliminary data.</text>
</comment>
<gene>
    <name evidence="2" type="ORF">D3H35_17195</name>
</gene>
<protein>
    <recommendedName>
        <fullName evidence="1">DNA circulation N-terminal domain-containing protein</fullName>
    </recommendedName>
</protein>
<feature type="domain" description="DNA circulation N-terminal" evidence="1">
    <location>
        <begin position="36"/>
        <end position="89"/>
    </location>
</feature>
<dbReference type="EMBL" id="QXJM01000039">
    <property type="protein sequence ID" value="RIE02440.1"/>
    <property type="molecule type" value="Genomic_DNA"/>
</dbReference>
<keyword evidence="3" id="KW-1185">Reference proteome</keyword>
<accession>A0A398CJE0</accession>
<evidence type="ECO:0000313" key="2">
    <source>
        <dbReference type="EMBL" id="RIE02440.1"/>
    </source>
</evidence>
<evidence type="ECO:0000313" key="3">
    <source>
        <dbReference type="Proteomes" id="UP000266340"/>
    </source>
</evidence>
<dbReference type="RefSeq" id="WP_119150479.1">
    <property type="nucleotide sequence ID" value="NZ_JBHSOV010000048.1"/>
</dbReference>
<dbReference type="Pfam" id="PF07157">
    <property type="entry name" value="DNA_circ_N"/>
    <property type="match status" value="1"/>
</dbReference>
<dbReference type="OrthoDB" id="583659at2"/>
<name>A0A398CJE0_9BACL</name>
<evidence type="ECO:0000259" key="1">
    <source>
        <dbReference type="Pfam" id="PF07157"/>
    </source>
</evidence>
<proteinExistence type="predicted"/>
<organism evidence="2 3">
    <name type="scientific">Cohnella faecalis</name>
    <dbReference type="NCBI Taxonomy" id="2315694"/>
    <lineage>
        <taxon>Bacteria</taxon>
        <taxon>Bacillati</taxon>
        <taxon>Bacillota</taxon>
        <taxon>Bacilli</taxon>
        <taxon>Bacillales</taxon>
        <taxon>Paenibacillaceae</taxon>
        <taxon>Cohnella</taxon>
    </lineage>
</organism>
<dbReference type="AlphaFoldDB" id="A0A398CJE0"/>
<dbReference type="InterPro" id="IPR009826">
    <property type="entry name" value="DNA_circ_N"/>
</dbReference>
<sequence length="224" mass="23577">MPCGTASGLRGEAVSAANAVVIGTVELDKVTGILVEEKRKLAVHPWPGSTGDLIQDLGMAAARIRIYGIVSGDGAGDKLEQLRALINKGDSVDFTASAAIPSDVTQVMIVSCQVYQPPGFVNLFEYELELIRYVPVPVTDSGGFHIGSLSSLKDSMHSSALDEISGAVSELGTAKGRLQDIEDVMSATKDSLSLLKNGMNLFSGLNVLRKVISTGQEVVEASKK</sequence>